<dbReference type="Proteomes" id="UP001177140">
    <property type="component" value="Unassembled WGS sequence"/>
</dbReference>
<feature type="compositionally biased region" description="Polar residues" evidence="4">
    <location>
        <begin position="114"/>
        <end position="127"/>
    </location>
</feature>
<feature type="region of interest" description="Disordered" evidence="4">
    <location>
        <begin position="748"/>
        <end position="772"/>
    </location>
</feature>
<keyword evidence="3" id="KW-0862">Zinc</keyword>
<sequence>MISVGRRGNDSKVLGLGFGGSRNEMMEEENELEEGEACFYHQEEGGNSNDDDFDPDVALSYLDEKVQDVLGHFQKDFEGGVSAENLGAKFGGYGSFLPTHQRSPSIWSHPRTPQKVQNNGTPASPNNLPLEGARQNSSVPSSATLPVKQGQTSTNALPPLISGAPSGGNSSKKDARICSMGSGEFTSKLAAVNRPSNPTDQKSLKVRLKVGPPDSMTQTIYSDFGLDISPSSSPEDSPIESGGFSPESQSTPEKSPTSILQVMTSFPVTGGSLLSPLSDSLLNLMERDNLRKESRLGTAWKVKEEGSSFLEEEPLVAVGEEKVFGEKKRKSLEKSGRLMGLKNGNSKDAGNDISALLKKEIDIETPAGKELVSNALKLPILSSSQSATDSGKGTSRTFDMAREVHKNILKEKLFSFDHPKEEVRDTLGRQDVNRVEKRNANSSSDKVSEDKKSRSSNDVLDLPRKDGKKKSDRSDNTLPGDGLKGRKDVNGEPTDRAKEKVSRKSTSFDRDGTKMAPGKEQVSSKGKKKSKGTEKNGNVSRDIQKECLKVVSSATLKDKQKIDGDIQNEAKLDGHRVHKDFGQTREGYRDHPVDVKKEHAEDSLETPFRDRPKEIKSEVAEKEAHSVAGKSKERTSGKKVVLETCPKGAPATAHRSTLSVPGSDSVPPVVAPLVIEEWVCCDKCQKWRLLPFGMHPSQLPKTWLCTMLTWLPGMNKCTFSEDETTSALYQSIAASGVALSEVQNPDLIRQDNSLHSMPTVGNKKPKDRSNAAGSYTGLALASDFTRKDQQASIRGRSLNEVNQFSLESNQESKGGFQQLSKSSDSGGEKQTQRSKEKRKLDRGDSFKHLKVKSKRETDNDGYKAFKKLKAEGLSSSYEDWNLDNGGITGKMNPSSNNGLPERLTEKNVQMHDEYAYWDNPVGDVKDNLPGPARKPKENMQVLDGGILDAGKSGTKDAVVKKRKASDWQESQSYPPETTLHPTKHHVQDNKASAVKEMASENERRKEKKARVHKSDRKESRTSKGGDRANKKGKIARIVMSGGRDLVGDAREEENRGLIKDQQLGYQGEKAISQRTLDGIDPLKRDVGYGQSSTAANSSSSKVSGSQKSKANFAEVKGSPVESVSSSPLRISNPDKVTSVRRMPLGKDDAGNTCSPKRCSDGMRDDDSNMPETVRKEKASSVVHRESVESSVLGYQGRDVNNVSGGSASPYKRDHRLAVGGVDSLDQHHQYPSELTGKEHGYDDERVNNNHHYANGSLPKKSTKTSSSRSKDQTKVSKFDLGKGKNKVPNLFNEQEELHSSNHSRYEDEVRNHTPHQGEPRDVNNNLQNRFSVQPSKDELNLPDKRSAGKWSGEVGKEKPSKLACHDGDLKTGVASLKDGRSNLHRPQNLTQDPEIEKVTNRVFPERADQIDTGKGKSQLLPHSGDKQETLSRCPRPVAGPSGGGDASKVPKQLKRPDNQNGAHHSSLKNCTTNGSVNDRSAPSPVRKDPTTQAASNALREAKDLKHSADRVKNFGSILETTGLYFEAALKFLHGASLYEAASNDGAKHAEMNQSLEVYSSTAKLCAFVAYEYERCKEMAAAALAYKCMELAHMRVIYFRHPSANKDRNELLTALQMAPPGESPSSSASDVDNLNQGTLDKLALAKGVNSPHVAGNHVIVAKNRPNFMRLLNFAEDVNLAMEASRKSQSAFSAAKVGMLEAKNEDGISSIKRALNFNFHDVQGLLRLVRLAMEAISH</sequence>
<organism evidence="6 7">
    <name type="scientific">Papaver nudicaule</name>
    <name type="common">Iceland poppy</name>
    <dbReference type="NCBI Taxonomy" id="74823"/>
    <lineage>
        <taxon>Eukaryota</taxon>
        <taxon>Viridiplantae</taxon>
        <taxon>Streptophyta</taxon>
        <taxon>Embryophyta</taxon>
        <taxon>Tracheophyta</taxon>
        <taxon>Spermatophyta</taxon>
        <taxon>Magnoliopsida</taxon>
        <taxon>Ranunculales</taxon>
        <taxon>Papaveraceae</taxon>
        <taxon>Papaveroideae</taxon>
        <taxon>Papaver</taxon>
    </lineage>
</organism>
<accession>A0AA42AS15</accession>
<feature type="compositionally biased region" description="Basic residues" evidence="4">
    <location>
        <begin position="1005"/>
        <end position="1014"/>
    </location>
</feature>
<feature type="compositionally biased region" description="Basic and acidic residues" evidence="4">
    <location>
        <begin position="419"/>
        <end position="439"/>
    </location>
</feature>
<feature type="compositionally biased region" description="Basic and acidic residues" evidence="4">
    <location>
        <begin position="1268"/>
        <end position="1282"/>
    </location>
</feature>
<feature type="compositionally biased region" description="Basic and acidic residues" evidence="4">
    <location>
        <begin position="826"/>
        <end position="845"/>
    </location>
</feature>
<feature type="region of interest" description="Disordered" evidence="4">
    <location>
        <begin position="618"/>
        <end position="639"/>
    </location>
</feature>
<feature type="compositionally biased region" description="Polar residues" evidence="4">
    <location>
        <begin position="1458"/>
        <end position="1480"/>
    </location>
</feature>
<evidence type="ECO:0000313" key="7">
    <source>
        <dbReference type="Proteomes" id="UP001177140"/>
    </source>
</evidence>
<protein>
    <recommendedName>
        <fullName evidence="5">CW-type domain-containing protein</fullName>
    </recommendedName>
</protein>
<feature type="region of interest" description="Disordered" evidence="4">
    <location>
        <begin position="214"/>
        <end position="257"/>
    </location>
</feature>
<evidence type="ECO:0000313" key="6">
    <source>
        <dbReference type="EMBL" id="MCL7039869.1"/>
    </source>
</evidence>
<dbReference type="Gene3D" id="3.30.40.100">
    <property type="match status" value="1"/>
</dbReference>
<feature type="compositionally biased region" description="Basic and acidic residues" evidence="4">
    <location>
        <begin position="1224"/>
        <end position="1247"/>
    </location>
</feature>
<evidence type="ECO:0000256" key="1">
    <source>
        <dbReference type="ARBA" id="ARBA00022723"/>
    </source>
</evidence>
<feature type="region of interest" description="Disordered" evidence="4">
    <location>
        <begin position="419"/>
        <end position="545"/>
    </location>
</feature>
<feature type="compositionally biased region" description="Basic and acidic residues" evidence="4">
    <location>
        <begin position="618"/>
        <end position="636"/>
    </location>
</feature>
<feature type="compositionally biased region" description="Polar residues" evidence="4">
    <location>
        <begin position="1322"/>
        <end position="1334"/>
    </location>
</feature>
<proteinExistence type="predicted"/>
<gene>
    <name evidence="6" type="ORF">MKW94_007361</name>
</gene>
<feature type="region of interest" description="Disordered" evidence="4">
    <location>
        <begin position="807"/>
        <end position="845"/>
    </location>
</feature>
<feature type="compositionally biased region" description="Basic and acidic residues" evidence="4">
    <location>
        <begin position="1394"/>
        <end position="1414"/>
    </location>
</feature>
<dbReference type="PROSITE" id="PS00697">
    <property type="entry name" value="DNA_LIGASE_A1"/>
    <property type="match status" value="1"/>
</dbReference>
<dbReference type="Pfam" id="PF24756">
    <property type="entry name" value="THD_CWZF3-5-7"/>
    <property type="match status" value="1"/>
</dbReference>
<name>A0AA42AS15_PAPNU</name>
<dbReference type="InterPro" id="IPR055300">
    <property type="entry name" value="CWZF3/5/7"/>
</dbReference>
<feature type="region of interest" description="Disordered" evidence="4">
    <location>
        <begin position="1"/>
        <end position="34"/>
    </location>
</feature>
<feature type="compositionally biased region" description="Basic and acidic residues" evidence="4">
    <location>
        <begin position="1295"/>
        <end position="1321"/>
    </location>
</feature>
<evidence type="ECO:0000259" key="5">
    <source>
        <dbReference type="PROSITE" id="PS51050"/>
    </source>
</evidence>
<keyword evidence="2" id="KW-0863">Zinc-finger</keyword>
<feature type="region of interest" description="Disordered" evidence="4">
    <location>
        <begin position="918"/>
        <end position="1495"/>
    </location>
</feature>
<feature type="compositionally biased region" description="Basic and acidic residues" evidence="4">
    <location>
        <begin position="1335"/>
        <end position="1346"/>
    </location>
</feature>
<dbReference type="Pfam" id="PF07496">
    <property type="entry name" value="zf-CW"/>
    <property type="match status" value="1"/>
</dbReference>
<evidence type="ECO:0000256" key="2">
    <source>
        <dbReference type="ARBA" id="ARBA00022771"/>
    </source>
</evidence>
<feature type="compositionally biased region" description="Basic and acidic residues" evidence="4">
    <location>
        <begin position="1157"/>
        <end position="1187"/>
    </location>
</feature>
<dbReference type="GO" id="GO:0008270">
    <property type="term" value="F:zinc ion binding"/>
    <property type="evidence" value="ECO:0007669"/>
    <property type="project" value="UniProtKB-KW"/>
</dbReference>
<evidence type="ECO:0000256" key="3">
    <source>
        <dbReference type="ARBA" id="ARBA00022833"/>
    </source>
</evidence>
<feature type="compositionally biased region" description="Low complexity" evidence="4">
    <location>
        <begin position="1091"/>
        <end position="1110"/>
    </location>
</feature>
<feature type="compositionally biased region" description="Basic and acidic residues" evidence="4">
    <location>
        <begin position="1354"/>
        <end position="1369"/>
    </location>
</feature>
<feature type="compositionally biased region" description="Polar residues" evidence="4">
    <location>
        <begin position="134"/>
        <end position="156"/>
    </location>
</feature>
<feature type="compositionally biased region" description="Basic and acidic residues" evidence="4">
    <location>
        <begin position="1045"/>
        <end position="1058"/>
    </location>
</feature>
<dbReference type="GO" id="GO:0003909">
    <property type="term" value="F:DNA ligase activity"/>
    <property type="evidence" value="ECO:0007669"/>
    <property type="project" value="InterPro"/>
</dbReference>
<feature type="compositionally biased region" description="Polar residues" evidence="4">
    <location>
        <begin position="246"/>
        <end position="257"/>
    </location>
</feature>
<dbReference type="InterPro" id="IPR016059">
    <property type="entry name" value="DNA_ligase_ATP-dep_CS"/>
</dbReference>
<dbReference type="InterPro" id="IPR056406">
    <property type="entry name" value="THD_CWZF3/5/7"/>
</dbReference>
<keyword evidence="1" id="KW-0479">Metal-binding</keyword>
<reference evidence="6" key="1">
    <citation type="submission" date="2022-03" db="EMBL/GenBank/DDBJ databases">
        <title>A functionally conserved STORR gene fusion in Papaver species that diverged 16.8 million years ago.</title>
        <authorList>
            <person name="Catania T."/>
        </authorList>
    </citation>
    <scope>NUCLEOTIDE SEQUENCE</scope>
    <source>
        <strain evidence="6">S-191538</strain>
    </source>
</reference>
<dbReference type="PANTHER" id="PTHR46524:SF7">
    <property type="entry name" value="CW-TYPE ZINC FINGER"/>
    <property type="match status" value="1"/>
</dbReference>
<keyword evidence="7" id="KW-1185">Reference proteome</keyword>
<feature type="region of interest" description="Disordered" evidence="4">
    <location>
        <begin position="101"/>
        <end position="177"/>
    </location>
</feature>
<dbReference type="PROSITE" id="PS51050">
    <property type="entry name" value="ZF_CW"/>
    <property type="match status" value="1"/>
</dbReference>
<feature type="compositionally biased region" description="Polar residues" evidence="4">
    <location>
        <begin position="807"/>
        <end position="825"/>
    </location>
</feature>
<feature type="compositionally biased region" description="Basic and acidic residues" evidence="4">
    <location>
        <begin position="1015"/>
        <end position="1029"/>
    </location>
</feature>
<feature type="compositionally biased region" description="Low complexity" evidence="4">
    <location>
        <begin position="227"/>
        <end position="241"/>
    </location>
</feature>
<dbReference type="EMBL" id="JAJJMA010205809">
    <property type="protein sequence ID" value="MCL7039869.1"/>
    <property type="molecule type" value="Genomic_DNA"/>
</dbReference>
<dbReference type="PANTHER" id="PTHR46524">
    <property type="entry name" value="CW-TYPE ZINC FINGER"/>
    <property type="match status" value="1"/>
</dbReference>
<feature type="compositionally biased region" description="Basic and acidic residues" evidence="4">
    <location>
        <begin position="483"/>
        <end position="513"/>
    </location>
</feature>
<feature type="domain" description="CW-type" evidence="5">
    <location>
        <begin position="672"/>
        <end position="725"/>
    </location>
</feature>
<comment type="caution">
    <text evidence="6">The sequence shown here is derived from an EMBL/GenBank/DDBJ whole genome shotgun (WGS) entry which is preliminary data.</text>
</comment>
<dbReference type="InterPro" id="IPR011124">
    <property type="entry name" value="Znf_CW"/>
</dbReference>
<evidence type="ECO:0000256" key="4">
    <source>
        <dbReference type="SAM" id="MobiDB-lite"/>
    </source>
</evidence>
<feature type="compositionally biased region" description="Basic and acidic residues" evidence="4">
    <location>
        <begin position="446"/>
        <end position="465"/>
    </location>
</feature>